<dbReference type="InterPro" id="IPR012347">
    <property type="entry name" value="Ferritin-like"/>
</dbReference>
<reference evidence="3 4" key="1">
    <citation type="submission" date="2021-03" db="EMBL/GenBank/DDBJ databases">
        <title>novel species isolated from a fishpond in China.</title>
        <authorList>
            <person name="Lu H."/>
            <person name="Cai Z."/>
        </authorList>
    </citation>
    <scope>NUCLEOTIDE SEQUENCE [LARGE SCALE GENOMIC DNA]</scope>
    <source>
        <strain evidence="3 4">H41</strain>
    </source>
</reference>
<accession>A0ABS3C4E0</accession>
<protein>
    <submittedName>
        <fullName evidence="3">DUF305 domain-containing protein</fullName>
    </submittedName>
</protein>
<evidence type="ECO:0000256" key="1">
    <source>
        <dbReference type="SAM" id="Phobius"/>
    </source>
</evidence>
<dbReference type="RefSeq" id="WP_206577832.1">
    <property type="nucleotide sequence ID" value="NZ_JAFKCT010000003.1"/>
</dbReference>
<feature type="domain" description="DUF305" evidence="2">
    <location>
        <begin position="95"/>
        <end position="149"/>
    </location>
</feature>
<proteinExistence type="predicted"/>
<dbReference type="InterPro" id="IPR005183">
    <property type="entry name" value="DUF305_CopM-like"/>
</dbReference>
<feature type="transmembrane region" description="Helical" evidence="1">
    <location>
        <begin position="13"/>
        <end position="32"/>
    </location>
</feature>
<name>A0ABS3C4E0_9BACT</name>
<comment type="caution">
    <text evidence="3">The sequence shown here is derived from an EMBL/GenBank/DDBJ whole genome shotgun (WGS) entry which is preliminary data.</text>
</comment>
<evidence type="ECO:0000313" key="3">
    <source>
        <dbReference type="EMBL" id="MBN7811045.1"/>
    </source>
</evidence>
<keyword evidence="1" id="KW-0812">Transmembrane</keyword>
<dbReference type="Proteomes" id="UP000664317">
    <property type="component" value="Unassembled WGS sequence"/>
</dbReference>
<keyword evidence="4" id="KW-1185">Reference proteome</keyword>
<dbReference type="Pfam" id="PF03713">
    <property type="entry name" value="DUF305"/>
    <property type="match status" value="1"/>
</dbReference>
<organism evidence="3 4">
    <name type="scientific">Algoriphagus oliviformis</name>
    <dbReference type="NCBI Taxonomy" id="2811231"/>
    <lineage>
        <taxon>Bacteria</taxon>
        <taxon>Pseudomonadati</taxon>
        <taxon>Bacteroidota</taxon>
        <taxon>Cytophagia</taxon>
        <taxon>Cytophagales</taxon>
        <taxon>Cyclobacteriaceae</taxon>
        <taxon>Algoriphagus</taxon>
    </lineage>
</organism>
<dbReference type="Gene3D" id="1.20.1260.10">
    <property type="match status" value="1"/>
</dbReference>
<evidence type="ECO:0000259" key="2">
    <source>
        <dbReference type="Pfam" id="PF03713"/>
    </source>
</evidence>
<keyword evidence="1" id="KW-0472">Membrane</keyword>
<sequence length="154" mass="17443">MEHQEKRGSYGKYTIMLGISCVTMYAAMFLNVDSLGHIHLSATRFYMTLLMVSPMALTMLWMMPHMYPSKKINWAISLASVAVFAIALVLLRTQTPIGDRQYMKAMIPHHSSAILTSKHAQLSDPEVKDLADQIIQSQQEEIAQMEAILDRIEN</sequence>
<dbReference type="EMBL" id="JAFKCT010000003">
    <property type="protein sequence ID" value="MBN7811045.1"/>
    <property type="molecule type" value="Genomic_DNA"/>
</dbReference>
<evidence type="ECO:0000313" key="4">
    <source>
        <dbReference type="Proteomes" id="UP000664317"/>
    </source>
</evidence>
<keyword evidence="1" id="KW-1133">Transmembrane helix</keyword>
<gene>
    <name evidence="3" type="ORF">J0A68_08765</name>
</gene>
<feature type="transmembrane region" description="Helical" evidence="1">
    <location>
        <begin position="74"/>
        <end position="91"/>
    </location>
</feature>
<feature type="transmembrane region" description="Helical" evidence="1">
    <location>
        <begin position="44"/>
        <end position="62"/>
    </location>
</feature>